<dbReference type="GeneID" id="91099715"/>
<dbReference type="KEGG" id="ker:91099715"/>
<keyword evidence="2" id="KW-1185">Reference proteome</keyword>
<dbReference type="AlphaFoldDB" id="A0AAX4KA81"/>
<organism evidence="1 2">
    <name type="scientific">Kwoniella europaea PYCC6329</name>
    <dbReference type="NCBI Taxonomy" id="1423913"/>
    <lineage>
        <taxon>Eukaryota</taxon>
        <taxon>Fungi</taxon>
        <taxon>Dikarya</taxon>
        <taxon>Basidiomycota</taxon>
        <taxon>Agaricomycotina</taxon>
        <taxon>Tremellomycetes</taxon>
        <taxon>Tremellales</taxon>
        <taxon>Cryptococcaceae</taxon>
        <taxon>Kwoniella</taxon>
    </lineage>
</organism>
<gene>
    <name evidence="1" type="ORF">V865_000911</name>
</gene>
<protein>
    <submittedName>
        <fullName evidence="1">Uncharacterized protein</fullName>
    </submittedName>
</protein>
<accession>A0AAX4KA81</accession>
<dbReference type="RefSeq" id="XP_066080836.1">
    <property type="nucleotide sequence ID" value="XM_066224739.1"/>
</dbReference>
<dbReference type="EMBL" id="CP144089">
    <property type="protein sequence ID" value="WWD02869.1"/>
    <property type="molecule type" value="Genomic_DNA"/>
</dbReference>
<name>A0AAX4KA81_9TREE</name>
<sequence length="131" mass="14100">MSSTVPPTAASSASCSFVKKITSASVHLELVHALDVLFMRKRRKRSHAPANLNVNALRANASADRAPTPTKTRIRLADAVKHVLAHLVNVPAPTVPLRPRRKNRKVAHVATRAAVLQVNAPAMTVLPALSR</sequence>
<dbReference type="Proteomes" id="UP001358614">
    <property type="component" value="Chromosome 1"/>
</dbReference>
<reference evidence="1 2" key="1">
    <citation type="submission" date="2024-01" db="EMBL/GenBank/DDBJ databases">
        <title>Comparative genomics of Cryptococcus and Kwoniella reveals pathogenesis evolution and contrasting modes of karyotype evolution via chromosome fusion or intercentromeric recombination.</title>
        <authorList>
            <person name="Coelho M.A."/>
            <person name="David-Palma M."/>
            <person name="Shea T."/>
            <person name="Bowers K."/>
            <person name="McGinley-Smith S."/>
            <person name="Mohammad A.W."/>
            <person name="Gnirke A."/>
            <person name="Yurkov A.M."/>
            <person name="Nowrousian M."/>
            <person name="Sun S."/>
            <person name="Cuomo C.A."/>
            <person name="Heitman J."/>
        </authorList>
    </citation>
    <scope>NUCLEOTIDE SEQUENCE [LARGE SCALE GENOMIC DNA]</scope>
    <source>
        <strain evidence="1 2">PYCC6329</strain>
    </source>
</reference>
<evidence type="ECO:0000313" key="2">
    <source>
        <dbReference type="Proteomes" id="UP001358614"/>
    </source>
</evidence>
<proteinExistence type="predicted"/>
<evidence type="ECO:0000313" key="1">
    <source>
        <dbReference type="EMBL" id="WWD02869.1"/>
    </source>
</evidence>